<evidence type="ECO:0000313" key="6">
    <source>
        <dbReference type="Proteomes" id="UP000648801"/>
    </source>
</evidence>
<keyword evidence="6" id="KW-1185">Reference proteome</keyword>
<reference evidence="5" key="2">
    <citation type="submission" date="2020-09" db="EMBL/GenBank/DDBJ databases">
        <authorList>
            <person name="Sun Q."/>
            <person name="Zhou Y."/>
        </authorList>
    </citation>
    <scope>NUCLEOTIDE SEQUENCE</scope>
    <source>
        <strain evidence="5">CGMCC 1.15447</strain>
    </source>
</reference>
<accession>A0A916W8X7</accession>
<name>A0A916W8X7_9BACT</name>
<dbReference type="GO" id="GO:0003755">
    <property type="term" value="F:peptidyl-prolyl cis-trans isomerase activity"/>
    <property type="evidence" value="ECO:0007669"/>
    <property type="project" value="UniProtKB-KW"/>
</dbReference>
<feature type="signal peptide" evidence="3">
    <location>
        <begin position="1"/>
        <end position="28"/>
    </location>
</feature>
<dbReference type="EMBL" id="BMJB01000003">
    <property type="protein sequence ID" value="GGA76776.1"/>
    <property type="molecule type" value="Genomic_DNA"/>
</dbReference>
<dbReference type="InterPro" id="IPR050280">
    <property type="entry name" value="OMP_Chaperone_SurA"/>
</dbReference>
<evidence type="ECO:0000256" key="3">
    <source>
        <dbReference type="SAM" id="SignalP"/>
    </source>
</evidence>
<sequence>MLVAGNNPARWRAVAVCLVVLLAAQARGLPQATQAAAATTTANTAQGVVLDRVVAVVNGDVILESDVDEERRFEEIQPYRQAGTFSRDKAIQRLIDRKLILQQADFEPEDKVTDAELNKQIATLRKDIPACTQYNCESDAGWTKYLADHGFTVEEFADRWRQRMELLRFIEMRFRAGISISDAQIKDYYEKTMLPEYAARHVAPPQLDTISKRIEEVLLQQQVGNLLQDWLKSLRAQGSVRILSPGEVAP</sequence>
<gene>
    <name evidence="5" type="ORF">GCM10011507_30100</name>
</gene>
<proteinExistence type="predicted"/>
<organism evidence="5 6">
    <name type="scientific">Edaphobacter acidisoli</name>
    <dbReference type="NCBI Taxonomy" id="2040573"/>
    <lineage>
        <taxon>Bacteria</taxon>
        <taxon>Pseudomonadati</taxon>
        <taxon>Acidobacteriota</taxon>
        <taxon>Terriglobia</taxon>
        <taxon>Terriglobales</taxon>
        <taxon>Acidobacteriaceae</taxon>
        <taxon>Edaphobacter</taxon>
    </lineage>
</organism>
<dbReference type="PANTHER" id="PTHR47637:SF1">
    <property type="entry name" value="CHAPERONE SURA"/>
    <property type="match status" value="1"/>
</dbReference>
<feature type="domain" description="SurA N-terminal" evidence="4">
    <location>
        <begin position="50"/>
        <end position="165"/>
    </location>
</feature>
<evidence type="ECO:0000256" key="1">
    <source>
        <dbReference type="ARBA" id="ARBA00022729"/>
    </source>
</evidence>
<dbReference type="Proteomes" id="UP000648801">
    <property type="component" value="Unassembled WGS sequence"/>
</dbReference>
<dbReference type="Gene3D" id="1.10.4030.10">
    <property type="entry name" value="Porin chaperone SurA, peptide-binding domain"/>
    <property type="match status" value="1"/>
</dbReference>
<evidence type="ECO:0000313" key="5">
    <source>
        <dbReference type="EMBL" id="GGA76776.1"/>
    </source>
</evidence>
<reference evidence="5" key="1">
    <citation type="journal article" date="2014" name="Int. J. Syst. Evol. Microbiol.">
        <title>Complete genome sequence of Corynebacterium casei LMG S-19264T (=DSM 44701T), isolated from a smear-ripened cheese.</title>
        <authorList>
            <consortium name="US DOE Joint Genome Institute (JGI-PGF)"/>
            <person name="Walter F."/>
            <person name="Albersmeier A."/>
            <person name="Kalinowski J."/>
            <person name="Ruckert C."/>
        </authorList>
    </citation>
    <scope>NUCLEOTIDE SEQUENCE</scope>
    <source>
        <strain evidence="5">CGMCC 1.15447</strain>
    </source>
</reference>
<feature type="chain" id="PRO_5037319221" description="SurA N-terminal domain-containing protein" evidence="3">
    <location>
        <begin position="29"/>
        <end position="250"/>
    </location>
</feature>
<evidence type="ECO:0000259" key="4">
    <source>
        <dbReference type="Pfam" id="PF09312"/>
    </source>
</evidence>
<keyword evidence="1 3" id="KW-0732">Signal</keyword>
<keyword evidence="2" id="KW-0697">Rotamase</keyword>
<dbReference type="SUPFAM" id="SSF109998">
    <property type="entry name" value="Triger factor/SurA peptide-binding domain-like"/>
    <property type="match status" value="1"/>
</dbReference>
<protein>
    <recommendedName>
        <fullName evidence="4">SurA N-terminal domain-containing protein</fullName>
    </recommendedName>
</protein>
<dbReference type="AlphaFoldDB" id="A0A916W8X7"/>
<keyword evidence="2" id="KW-0413">Isomerase</keyword>
<comment type="caution">
    <text evidence="5">The sequence shown here is derived from an EMBL/GenBank/DDBJ whole genome shotgun (WGS) entry which is preliminary data.</text>
</comment>
<evidence type="ECO:0000256" key="2">
    <source>
        <dbReference type="ARBA" id="ARBA00023110"/>
    </source>
</evidence>
<dbReference type="Pfam" id="PF09312">
    <property type="entry name" value="SurA_N"/>
    <property type="match status" value="1"/>
</dbReference>
<dbReference type="InterPro" id="IPR027304">
    <property type="entry name" value="Trigger_fact/SurA_dom_sf"/>
</dbReference>
<dbReference type="PANTHER" id="PTHR47637">
    <property type="entry name" value="CHAPERONE SURA"/>
    <property type="match status" value="1"/>
</dbReference>
<dbReference type="InterPro" id="IPR015391">
    <property type="entry name" value="SurA_N"/>
</dbReference>
<dbReference type="RefSeq" id="WP_188760369.1">
    <property type="nucleotide sequence ID" value="NZ_BMJB01000003.1"/>
</dbReference>